<organism evidence="4 5">
    <name type="scientific">Stichopus japonicus</name>
    <name type="common">Sea cucumber</name>
    <dbReference type="NCBI Taxonomy" id="307972"/>
    <lineage>
        <taxon>Eukaryota</taxon>
        <taxon>Metazoa</taxon>
        <taxon>Echinodermata</taxon>
        <taxon>Eleutherozoa</taxon>
        <taxon>Echinozoa</taxon>
        <taxon>Holothuroidea</taxon>
        <taxon>Aspidochirotacea</taxon>
        <taxon>Aspidochirotida</taxon>
        <taxon>Stichopodidae</taxon>
        <taxon>Apostichopus</taxon>
    </lineage>
</organism>
<dbReference type="GO" id="GO:0008017">
    <property type="term" value="F:microtubule binding"/>
    <property type="evidence" value="ECO:0007669"/>
    <property type="project" value="TreeGrafter"/>
</dbReference>
<dbReference type="STRING" id="307972.A0A2G8JF49"/>
<proteinExistence type="predicted"/>
<dbReference type="InterPro" id="IPR055442">
    <property type="entry name" value="Beta-prop_EML-like_2nd"/>
</dbReference>
<dbReference type="Pfam" id="PF23414">
    <property type="entry name" value="Beta-prop_EML_2"/>
    <property type="match status" value="1"/>
</dbReference>
<evidence type="ECO:0000259" key="3">
    <source>
        <dbReference type="Pfam" id="PF23414"/>
    </source>
</evidence>
<keyword evidence="5" id="KW-1185">Reference proteome</keyword>
<evidence type="ECO:0000256" key="1">
    <source>
        <dbReference type="ARBA" id="ARBA00022574"/>
    </source>
</evidence>
<feature type="domain" description="EML-like second beta-propeller" evidence="3">
    <location>
        <begin position="79"/>
        <end position="312"/>
    </location>
</feature>
<sequence length="325" mass="35604">MRRNKAFKLETDNRVDVVKSVCRVKGKILVGTKDSEIFEIEEKATPAISMVFKAMGKGKCGDLPHTHPRKSLPQLSDDATKMLKKAVIGTAARSLAFSPDGEKLAVGLKNGEFLILKTETLEVWARKRDRSKAIQDLKFSCDGKCLAVGSDDGYVDLYDVSQGPILSRTGFCKGIPSFVFQLDFSADGSFIQVGTGAYKRLVYGVPKGNPVNDQATIERITWATWTSVLGQEVVGIWPRSTEKADVNCADVSGNTNAVATGDDFGFVKLFDFPCPGKYATHQKYVGHSAHVTNVRFTYDDRHLVSAGGDDCCCSTLVLDERQWQA</sequence>
<evidence type="ECO:0000256" key="2">
    <source>
        <dbReference type="ARBA" id="ARBA00022737"/>
    </source>
</evidence>
<name>A0A2G8JF49_STIJA</name>
<gene>
    <name evidence="4" type="ORF">BSL78_28801</name>
</gene>
<keyword evidence="2" id="KW-0677">Repeat</keyword>
<dbReference type="EMBL" id="MRZV01002196">
    <property type="protein sequence ID" value="PIK34377.1"/>
    <property type="molecule type" value="Genomic_DNA"/>
</dbReference>
<dbReference type="SUPFAM" id="SSF50978">
    <property type="entry name" value="WD40 repeat-like"/>
    <property type="match status" value="1"/>
</dbReference>
<dbReference type="OrthoDB" id="47802at2759"/>
<dbReference type="AlphaFoldDB" id="A0A2G8JF49"/>
<protein>
    <submittedName>
        <fullName evidence="4">Putative echinoderm microtubule-associated protein-like 6</fullName>
    </submittedName>
</protein>
<evidence type="ECO:0000313" key="4">
    <source>
        <dbReference type="EMBL" id="PIK34377.1"/>
    </source>
</evidence>
<reference evidence="4 5" key="1">
    <citation type="journal article" date="2017" name="PLoS Biol.">
        <title>The sea cucumber genome provides insights into morphological evolution and visceral regeneration.</title>
        <authorList>
            <person name="Zhang X."/>
            <person name="Sun L."/>
            <person name="Yuan J."/>
            <person name="Sun Y."/>
            <person name="Gao Y."/>
            <person name="Zhang L."/>
            <person name="Li S."/>
            <person name="Dai H."/>
            <person name="Hamel J.F."/>
            <person name="Liu C."/>
            <person name="Yu Y."/>
            <person name="Liu S."/>
            <person name="Lin W."/>
            <person name="Guo K."/>
            <person name="Jin S."/>
            <person name="Xu P."/>
            <person name="Storey K.B."/>
            <person name="Huan P."/>
            <person name="Zhang T."/>
            <person name="Zhou Y."/>
            <person name="Zhang J."/>
            <person name="Lin C."/>
            <person name="Li X."/>
            <person name="Xing L."/>
            <person name="Huo D."/>
            <person name="Sun M."/>
            <person name="Wang L."/>
            <person name="Mercier A."/>
            <person name="Li F."/>
            <person name="Yang H."/>
            <person name="Xiang J."/>
        </authorList>
    </citation>
    <scope>NUCLEOTIDE SEQUENCE [LARGE SCALE GENOMIC DNA]</scope>
    <source>
        <strain evidence="4">Shaxun</strain>
        <tissue evidence="4">Muscle</tissue>
    </source>
</reference>
<comment type="caution">
    <text evidence="4">The sequence shown here is derived from an EMBL/GenBank/DDBJ whole genome shotgun (WGS) entry which is preliminary data.</text>
</comment>
<accession>A0A2G8JF49</accession>
<keyword evidence="1" id="KW-0853">WD repeat</keyword>
<dbReference type="SMART" id="SM00320">
    <property type="entry name" value="WD40"/>
    <property type="match status" value="4"/>
</dbReference>
<dbReference type="Proteomes" id="UP000230750">
    <property type="component" value="Unassembled WGS sequence"/>
</dbReference>
<dbReference type="PANTHER" id="PTHR13720">
    <property type="entry name" value="WD-40 REPEAT PROTEIN"/>
    <property type="match status" value="1"/>
</dbReference>
<dbReference type="PANTHER" id="PTHR13720:SF33">
    <property type="entry name" value="HELP DOMAIN-CONTAINING PROTEIN"/>
    <property type="match status" value="1"/>
</dbReference>
<dbReference type="InterPro" id="IPR015943">
    <property type="entry name" value="WD40/YVTN_repeat-like_dom_sf"/>
</dbReference>
<dbReference type="InterPro" id="IPR050630">
    <property type="entry name" value="WD_repeat_EMAP"/>
</dbReference>
<evidence type="ECO:0000313" key="5">
    <source>
        <dbReference type="Proteomes" id="UP000230750"/>
    </source>
</evidence>
<dbReference type="InterPro" id="IPR036322">
    <property type="entry name" value="WD40_repeat_dom_sf"/>
</dbReference>
<dbReference type="FunFam" id="2.130.10.10:FF:000042">
    <property type="entry name" value="echinoderm microtubule-associated protein-like 6 isoform X1"/>
    <property type="match status" value="1"/>
</dbReference>
<dbReference type="InterPro" id="IPR001680">
    <property type="entry name" value="WD40_rpt"/>
</dbReference>
<dbReference type="Gene3D" id="2.130.10.10">
    <property type="entry name" value="YVTN repeat-like/Quinoprotein amine dehydrogenase"/>
    <property type="match status" value="1"/>
</dbReference>